<accession>A0A6J1PJ99</accession>
<evidence type="ECO:0000313" key="4">
    <source>
        <dbReference type="Proteomes" id="UP000504618"/>
    </source>
</evidence>
<keyword evidence="1" id="KW-0732">Signal</keyword>
<protein>
    <submittedName>
        <fullName evidence="5">Protein takeout-like</fullName>
    </submittedName>
</protein>
<dbReference type="InterPro" id="IPR038606">
    <property type="entry name" value="To_sf"/>
</dbReference>
<keyword evidence="2" id="KW-0090">Biological rhythms</keyword>
<dbReference type="Gene3D" id="3.15.10.30">
    <property type="entry name" value="Haemolymph juvenile hormone binding protein"/>
    <property type="match status" value="1"/>
</dbReference>
<reference evidence="5" key="1">
    <citation type="submission" date="2025-08" db="UniProtKB">
        <authorList>
            <consortium name="RefSeq"/>
        </authorList>
    </citation>
    <scope>IDENTIFICATION</scope>
    <source>
        <tissue evidence="5">Whole body</tissue>
    </source>
</reference>
<dbReference type="Proteomes" id="UP000504618">
    <property type="component" value="Unplaced"/>
</dbReference>
<dbReference type="AlphaFoldDB" id="A0A6J1PJ99"/>
<evidence type="ECO:0000256" key="2">
    <source>
        <dbReference type="ARBA" id="ARBA00023108"/>
    </source>
</evidence>
<dbReference type="OrthoDB" id="8189372at2759"/>
<evidence type="ECO:0000256" key="3">
    <source>
        <dbReference type="ARBA" id="ARBA00060902"/>
    </source>
</evidence>
<evidence type="ECO:0000313" key="5">
    <source>
        <dbReference type="RefSeq" id="XP_024869466.1"/>
    </source>
</evidence>
<dbReference type="SMART" id="SM00700">
    <property type="entry name" value="JHBP"/>
    <property type="match status" value="1"/>
</dbReference>
<dbReference type="PANTHER" id="PTHR11008:SF31">
    <property type="entry name" value="PROTEIN TAKEOUT-LIKE PROTEIN"/>
    <property type="match status" value="1"/>
</dbReference>
<name>A0A6J1PJ99_9HYME</name>
<evidence type="ECO:0000256" key="1">
    <source>
        <dbReference type="ARBA" id="ARBA00022729"/>
    </source>
</evidence>
<dbReference type="InterPro" id="IPR010562">
    <property type="entry name" value="Haemolymph_juvenile_hormone-bd"/>
</dbReference>
<proteinExistence type="inferred from homology"/>
<dbReference type="CTD" id="40612"/>
<dbReference type="GO" id="GO:0007623">
    <property type="term" value="P:circadian rhythm"/>
    <property type="evidence" value="ECO:0007669"/>
    <property type="project" value="UniProtKB-ARBA"/>
</dbReference>
<comment type="similarity">
    <text evidence="3">Belongs to the TO family.</text>
</comment>
<dbReference type="Pfam" id="PF06585">
    <property type="entry name" value="JHBP"/>
    <property type="match status" value="1"/>
</dbReference>
<dbReference type="GeneID" id="112453134"/>
<dbReference type="PANTHER" id="PTHR11008">
    <property type="entry name" value="PROTEIN TAKEOUT-LIKE PROTEIN"/>
    <property type="match status" value="1"/>
</dbReference>
<keyword evidence="4" id="KW-1185">Reference proteome</keyword>
<dbReference type="RefSeq" id="XP_024869466.1">
    <property type="nucleotide sequence ID" value="XM_025013698.1"/>
</dbReference>
<dbReference type="GO" id="GO:0005615">
    <property type="term" value="C:extracellular space"/>
    <property type="evidence" value="ECO:0007669"/>
    <property type="project" value="TreeGrafter"/>
</dbReference>
<dbReference type="FunFam" id="3.15.10.30:FF:000001">
    <property type="entry name" value="Takeout-like protein 1"/>
    <property type="match status" value="1"/>
</dbReference>
<sequence>MSRLRFDTLRLLRPRGRHSGGNVKVAYKARRIPASRSFLVEKPDRSTVCVDRFPVDNEERKDEKSKLPEMRNAVLLCYACSLLIGAQAIGIYRGLEFLEPCSRSDPKLEACLARTANTLVERFRQGLPQLGYPEVEPIILDELHIALGGGPNGYKGQFRNITARGVSALRITGLRTRMTDDEVQLQLAFSIPRIRAAARYRSSGTLILVQASGAGDYWGEYEGVRAKVFLRARPFAYEGRRYLRLQQLKMDFSVQNIRMGVENVRDTNSILLAALNLFINTNSQELLKEMKPDLRRKLVQVMTTFVEKLFAQVPYDAWITD</sequence>
<gene>
    <name evidence="5" type="primary">LOC112453134</name>
</gene>
<organism evidence="4 5">
    <name type="scientific">Temnothorax curvispinosus</name>
    <dbReference type="NCBI Taxonomy" id="300111"/>
    <lineage>
        <taxon>Eukaryota</taxon>
        <taxon>Metazoa</taxon>
        <taxon>Ecdysozoa</taxon>
        <taxon>Arthropoda</taxon>
        <taxon>Hexapoda</taxon>
        <taxon>Insecta</taxon>
        <taxon>Pterygota</taxon>
        <taxon>Neoptera</taxon>
        <taxon>Endopterygota</taxon>
        <taxon>Hymenoptera</taxon>
        <taxon>Apocrita</taxon>
        <taxon>Aculeata</taxon>
        <taxon>Formicoidea</taxon>
        <taxon>Formicidae</taxon>
        <taxon>Myrmicinae</taxon>
        <taxon>Temnothorax</taxon>
    </lineage>
</organism>